<evidence type="ECO:0000256" key="4">
    <source>
        <dbReference type="RuleBase" id="RU003733"/>
    </source>
</evidence>
<feature type="domain" description="Carbohydrate kinase FGGY C-terminal" evidence="6">
    <location>
        <begin position="258"/>
        <end position="441"/>
    </location>
</feature>
<evidence type="ECO:0000256" key="2">
    <source>
        <dbReference type="ARBA" id="ARBA00022679"/>
    </source>
</evidence>
<dbReference type="Gene3D" id="3.30.420.40">
    <property type="match status" value="2"/>
</dbReference>
<evidence type="ECO:0000259" key="6">
    <source>
        <dbReference type="Pfam" id="PF02782"/>
    </source>
</evidence>
<dbReference type="InterPro" id="IPR018483">
    <property type="entry name" value="Carb_kinase_FGGY_CS"/>
</dbReference>
<dbReference type="InterPro" id="IPR000577">
    <property type="entry name" value="Carb_kinase_FGGY"/>
</dbReference>
<reference evidence="8" key="1">
    <citation type="submission" date="2017-09" db="EMBL/GenBank/DDBJ databases">
        <title>Depth-based differentiation of microbial function through sediment-hosted aquifers and enrichment of novel symbionts in the deep terrestrial subsurface.</title>
        <authorList>
            <person name="Probst A.J."/>
            <person name="Ladd B."/>
            <person name="Jarett J.K."/>
            <person name="Geller-Mcgrath D.E."/>
            <person name="Sieber C.M.K."/>
            <person name="Emerson J.B."/>
            <person name="Anantharaman K."/>
            <person name="Thomas B.C."/>
            <person name="Malmstrom R."/>
            <person name="Stieglmeier M."/>
            <person name="Klingl A."/>
            <person name="Woyke T."/>
            <person name="Ryan C.M."/>
            <person name="Banfield J.F."/>
        </authorList>
    </citation>
    <scope>NUCLEOTIDE SEQUENCE [LARGE SCALE GENOMIC DNA]</scope>
</reference>
<dbReference type="PANTHER" id="PTHR43095:SF2">
    <property type="entry name" value="GLUCONOKINASE"/>
    <property type="match status" value="1"/>
</dbReference>
<gene>
    <name evidence="7" type="ORF">COY52_05885</name>
</gene>
<dbReference type="PIRSF" id="PIRSF000538">
    <property type="entry name" value="GlpK"/>
    <property type="match status" value="1"/>
</dbReference>
<dbReference type="SUPFAM" id="SSF53067">
    <property type="entry name" value="Actin-like ATPase domain"/>
    <property type="match status" value="2"/>
</dbReference>
<dbReference type="EMBL" id="PFMR01000161">
    <property type="protein sequence ID" value="PIZ16859.1"/>
    <property type="molecule type" value="Genomic_DNA"/>
</dbReference>
<comment type="caution">
    <text evidence="7">The sequence shown here is derived from an EMBL/GenBank/DDBJ whole genome shotgun (WGS) entry which is preliminary data.</text>
</comment>
<feature type="domain" description="Carbohydrate kinase FGGY N-terminal" evidence="5">
    <location>
        <begin position="8"/>
        <end position="248"/>
    </location>
</feature>
<dbReference type="InterPro" id="IPR050406">
    <property type="entry name" value="FGGY_Carb_Kinase"/>
</dbReference>
<dbReference type="PROSITE" id="PS00445">
    <property type="entry name" value="FGGY_KINASES_2"/>
    <property type="match status" value="1"/>
</dbReference>
<accession>A0A2M7SBK4</accession>
<dbReference type="InterPro" id="IPR018485">
    <property type="entry name" value="FGGY_C"/>
</dbReference>
<organism evidence="7 8">
    <name type="scientific">Candidatus Desantisbacteria bacterium CG_4_10_14_0_8_um_filter_48_22</name>
    <dbReference type="NCBI Taxonomy" id="1974543"/>
    <lineage>
        <taxon>Bacteria</taxon>
        <taxon>Candidatus Desantisiibacteriota</taxon>
    </lineage>
</organism>
<dbReference type="Pfam" id="PF02782">
    <property type="entry name" value="FGGY_C"/>
    <property type="match status" value="1"/>
</dbReference>
<dbReference type="Proteomes" id="UP000229307">
    <property type="component" value="Unassembled WGS sequence"/>
</dbReference>
<keyword evidence="2 4" id="KW-0808">Transferase</keyword>
<dbReference type="PANTHER" id="PTHR43095">
    <property type="entry name" value="SUGAR KINASE"/>
    <property type="match status" value="1"/>
</dbReference>
<protein>
    <submittedName>
        <fullName evidence="7">Carbohydrate kinase</fullName>
    </submittedName>
</protein>
<dbReference type="Pfam" id="PF00370">
    <property type="entry name" value="FGGY_N"/>
    <property type="match status" value="1"/>
</dbReference>
<dbReference type="InterPro" id="IPR018484">
    <property type="entry name" value="FGGY_N"/>
</dbReference>
<dbReference type="GO" id="GO:0005975">
    <property type="term" value="P:carbohydrate metabolic process"/>
    <property type="evidence" value="ECO:0007669"/>
    <property type="project" value="InterPro"/>
</dbReference>
<dbReference type="GO" id="GO:0016301">
    <property type="term" value="F:kinase activity"/>
    <property type="evidence" value="ECO:0007669"/>
    <property type="project" value="UniProtKB-KW"/>
</dbReference>
<dbReference type="InterPro" id="IPR043129">
    <property type="entry name" value="ATPase_NBD"/>
</dbReference>
<evidence type="ECO:0000256" key="3">
    <source>
        <dbReference type="ARBA" id="ARBA00022777"/>
    </source>
</evidence>
<keyword evidence="3 4" id="KW-0418">Kinase</keyword>
<evidence type="ECO:0000313" key="7">
    <source>
        <dbReference type="EMBL" id="PIZ16859.1"/>
    </source>
</evidence>
<sequence length="489" mass="52872">MSMDHGLILVADIGTTNLKAGVVDAKGRVLSYAEKGITLLSPEKGAAEHDPGEIYSIFRSVCRKAVSGFGKNISAIALSAYQCGFLPVDPKMKPLGRMITLLDTRCEKESEEIKKRFDTGRIYRTTGCPPFFIYALPKILWLKKNKPGVFRKTRYFLGSKDYVIYRLTGKICTEPSLASATQLFDIHKLEWSDYMLSIAGIKKSSLPEVVRGDKVLCGIPEAAGREIGLKREALLIPGVYDGGSVALGLGGFEGGAAVMNLGTTAMLRVSCAKPILDRQMRFQTYYLCAGRWLTGGAINNAGIVLNWLGKNLLGMPYEKMLSLAAKSPAGSDGLVFLPFLAGERDPRIGSSASGAVFGLKLSHNVSHLIRSSLEGVSCSLRLIKEALDEDRVKLKELRIGGGGARSGLWVKIIGEMLDLPARLSKSSQVSLLGGAVIGYTALGRYKSIKEAAGAIVKLEKPPVYPAPGNVRTYDKVFSRFSNLIKGLID</sequence>
<dbReference type="AlphaFoldDB" id="A0A2M7SBK4"/>
<proteinExistence type="inferred from homology"/>
<evidence type="ECO:0000313" key="8">
    <source>
        <dbReference type="Proteomes" id="UP000229307"/>
    </source>
</evidence>
<evidence type="ECO:0000256" key="1">
    <source>
        <dbReference type="ARBA" id="ARBA00009156"/>
    </source>
</evidence>
<comment type="similarity">
    <text evidence="1 4">Belongs to the FGGY kinase family.</text>
</comment>
<dbReference type="GO" id="GO:0016773">
    <property type="term" value="F:phosphotransferase activity, alcohol group as acceptor"/>
    <property type="evidence" value="ECO:0007669"/>
    <property type="project" value="InterPro"/>
</dbReference>
<dbReference type="CDD" id="cd07770">
    <property type="entry name" value="ASKHA_NBD_FGGY_GntK"/>
    <property type="match status" value="1"/>
</dbReference>
<evidence type="ECO:0000259" key="5">
    <source>
        <dbReference type="Pfam" id="PF00370"/>
    </source>
</evidence>
<name>A0A2M7SBK4_9BACT</name>